<accession>A0A3B1AVL2</accession>
<evidence type="ECO:0000313" key="2">
    <source>
        <dbReference type="EMBL" id="VAX10079.1"/>
    </source>
</evidence>
<sequence length="89" mass="10071">MIEEKHIDEINNALLAHGLDEDALKELRNKWPEMHFTFCSDDDVCGPTAIRTSADFSIYLIDSRHHCLSFTNSIEVATGLVLAEHEDDV</sequence>
<protein>
    <recommendedName>
        <fullName evidence="1">DUF6129 domain-containing protein</fullName>
    </recommendedName>
</protein>
<organism evidence="2">
    <name type="scientific">hydrothermal vent metagenome</name>
    <dbReference type="NCBI Taxonomy" id="652676"/>
    <lineage>
        <taxon>unclassified sequences</taxon>
        <taxon>metagenomes</taxon>
        <taxon>ecological metagenomes</taxon>
    </lineage>
</organism>
<name>A0A3B1AVL2_9ZZZZ</name>
<proteinExistence type="predicted"/>
<reference evidence="2" key="1">
    <citation type="submission" date="2018-06" db="EMBL/GenBank/DDBJ databases">
        <authorList>
            <person name="Zhirakovskaya E."/>
        </authorList>
    </citation>
    <scope>NUCLEOTIDE SEQUENCE</scope>
</reference>
<dbReference type="InterPro" id="IPR046132">
    <property type="entry name" value="DUF6129"/>
</dbReference>
<feature type="domain" description="DUF6129" evidence="1">
    <location>
        <begin position="27"/>
        <end position="72"/>
    </location>
</feature>
<dbReference type="AlphaFoldDB" id="A0A3B1AVL2"/>
<dbReference type="EMBL" id="UOFY01000045">
    <property type="protein sequence ID" value="VAX10079.1"/>
    <property type="molecule type" value="Genomic_DNA"/>
</dbReference>
<dbReference type="Pfam" id="PF19624">
    <property type="entry name" value="DUF6129"/>
    <property type="match status" value="1"/>
</dbReference>
<evidence type="ECO:0000259" key="1">
    <source>
        <dbReference type="Pfam" id="PF19624"/>
    </source>
</evidence>
<gene>
    <name evidence="2" type="ORF">MNBD_GAMMA25-1756</name>
</gene>